<organism evidence="10 11">
    <name type="scientific">Periplaneta americana</name>
    <name type="common">American cockroach</name>
    <name type="synonym">Blatta americana</name>
    <dbReference type="NCBI Taxonomy" id="6978"/>
    <lineage>
        <taxon>Eukaryota</taxon>
        <taxon>Metazoa</taxon>
        <taxon>Ecdysozoa</taxon>
        <taxon>Arthropoda</taxon>
        <taxon>Hexapoda</taxon>
        <taxon>Insecta</taxon>
        <taxon>Pterygota</taxon>
        <taxon>Neoptera</taxon>
        <taxon>Polyneoptera</taxon>
        <taxon>Dictyoptera</taxon>
        <taxon>Blattodea</taxon>
        <taxon>Blattoidea</taxon>
        <taxon>Blattidae</taxon>
        <taxon>Blattinae</taxon>
        <taxon>Periplaneta</taxon>
    </lineage>
</organism>
<keyword evidence="2 8" id="KW-0813">Transport</keyword>
<evidence type="ECO:0000256" key="9">
    <source>
        <dbReference type="SAM" id="MobiDB-lite"/>
    </source>
</evidence>
<gene>
    <name evidence="10" type="ORF">ANN_20089</name>
</gene>
<dbReference type="Gene3D" id="1.20.190.50">
    <property type="match status" value="1"/>
</dbReference>
<evidence type="ECO:0000256" key="5">
    <source>
        <dbReference type="ARBA" id="ARBA00023010"/>
    </source>
</evidence>
<name>A0ABQ8SCB6_PERAM</name>
<comment type="subunit">
    <text evidence="8">Part of the nuclear pore complex (NPC).</text>
</comment>
<keyword evidence="7 8" id="KW-0539">Nucleus</keyword>
<keyword evidence="3" id="KW-0509">mRNA transport</keyword>
<evidence type="ECO:0000256" key="8">
    <source>
        <dbReference type="RuleBase" id="RU365072"/>
    </source>
</evidence>
<keyword evidence="11" id="KW-1185">Reference proteome</keyword>
<comment type="similarity">
    <text evidence="1 8">Belongs to the nucleoporin Nup84/Nup107 family.</text>
</comment>
<comment type="caution">
    <text evidence="10">The sequence shown here is derived from an EMBL/GenBank/DDBJ whole genome shotgun (WGS) entry which is preliminary data.</text>
</comment>
<evidence type="ECO:0000313" key="11">
    <source>
        <dbReference type="Proteomes" id="UP001148838"/>
    </source>
</evidence>
<evidence type="ECO:0000256" key="6">
    <source>
        <dbReference type="ARBA" id="ARBA00023132"/>
    </source>
</evidence>
<feature type="region of interest" description="Disordered" evidence="9">
    <location>
        <begin position="33"/>
        <end position="65"/>
    </location>
</feature>
<accession>A0ABQ8SCB6</accession>
<keyword evidence="4" id="KW-0653">Protein transport</keyword>
<evidence type="ECO:0000313" key="10">
    <source>
        <dbReference type="EMBL" id="KAJ4431491.1"/>
    </source>
</evidence>
<dbReference type="Gene3D" id="3.30.420.10">
    <property type="entry name" value="Ribonuclease H-like superfamily/Ribonuclease H"/>
    <property type="match status" value="1"/>
</dbReference>
<comment type="function">
    <text evidence="8">Functions as a component of the nuclear pore complex (NPC).</text>
</comment>
<reference evidence="10 11" key="1">
    <citation type="journal article" date="2022" name="Allergy">
        <title>Genome assembly and annotation of Periplaneta americana reveal a comprehensive cockroach allergen profile.</title>
        <authorList>
            <person name="Wang L."/>
            <person name="Xiong Q."/>
            <person name="Saelim N."/>
            <person name="Wang L."/>
            <person name="Nong W."/>
            <person name="Wan A.T."/>
            <person name="Shi M."/>
            <person name="Liu X."/>
            <person name="Cao Q."/>
            <person name="Hui J.H.L."/>
            <person name="Sookrung N."/>
            <person name="Leung T.F."/>
            <person name="Tungtrongchitr A."/>
            <person name="Tsui S.K.W."/>
        </authorList>
    </citation>
    <scope>NUCLEOTIDE SEQUENCE [LARGE SCALE GENOMIC DNA]</scope>
    <source>
        <strain evidence="10">PWHHKU_190912</strain>
    </source>
</reference>
<evidence type="ECO:0000256" key="1">
    <source>
        <dbReference type="ARBA" id="ARBA00009510"/>
    </source>
</evidence>
<comment type="subcellular location">
    <subcellularLocation>
        <location evidence="8">Nucleus</location>
        <location evidence="8">Nuclear pore complex</location>
    </subcellularLocation>
    <subcellularLocation>
        <location evidence="8">Nucleus membrane</location>
    </subcellularLocation>
</comment>
<evidence type="ECO:0000256" key="7">
    <source>
        <dbReference type="ARBA" id="ARBA00023242"/>
    </source>
</evidence>
<dbReference type="PANTHER" id="PTHR13003:SF2">
    <property type="entry name" value="NUCLEAR PORE COMPLEX PROTEIN NUP107"/>
    <property type="match status" value="1"/>
</dbReference>
<keyword evidence="5 8" id="KW-0811">Translocation</keyword>
<keyword evidence="8" id="KW-0472">Membrane</keyword>
<evidence type="ECO:0000256" key="3">
    <source>
        <dbReference type="ARBA" id="ARBA00022816"/>
    </source>
</evidence>
<dbReference type="PANTHER" id="PTHR13003">
    <property type="entry name" value="NUP107-RELATED"/>
    <property type="match status" value="1"/>
</dbReference>
<proteinExistence type="inferred from homology"/>
<dbReference type="Gene3D" id="1.10.3450.20">
    <property type="match status" value="1"/>
</dbReference>
<evidence type="ECO:0000256" key="2">
    <source>
        <dbReference type="ARBA" id="ARBA00022448"/>
    </source>
</evidence>
<evidence type="ECO:0000256" key="4">
    <source>
        <dbReference type="ARBA" id="ARBA00022927"/>
    </source>
</evidence>
<sequence>MEFSLSSISNIATDDLEKSVRLLDEALSSEGKSLLRTSRNSPLRRTPISRRRGGNYGSDRHSTGNTSVRWARNIHDLSITCGPDDMSALFHDQTTGVLLREQAPWKNGKHSKRKVSDENVERIREAFQRSPRKSIRQASVQLNIPPTTVHTVLHKRLRLRAYKLQLHQMITNDKLERKRFAETIIIGPYFFAEKTVTANTYLDMLQLYAVPQLPDGAIFQQDGAPPHFANMVRTFLDEQFPARWIGRGTMFEMGRMGKPRNAYRVLVGRPRRRWEDNIKMDFRELGYDVTNKLYVEFLESLQSHGTERQVFDTVADFIQNCTDTLEVLRNMERKMAQRIHLLPQSEDWLQEERNTWRLVYCLYQNRISSHLISADGHRQTGEEIMDIAQVQQSEKEIVQQLYKNDNITRECQLVIDWLEQNALDSMRDEACLQHFTDKTIAWENTLHQLQEDEVRLEKEVFVQIRCGRLEQAQLLCMHTGQEWRAAALEGWRLFNDPNYRAKGENGTEKLPIDGNPNRDIWKLMAWQLAEDKRMPLHTRATFGSLCGHLSSLIAVCKTWEDLLWAYLRTLVDIRVEKEIRSSSVYEYVQLPDNYWRNEIDIEEVFSELAASKEEDIRKGAFEMVHRIQQFLILDQVGTLMNEMEKWIKLPGEERPQSLRFLSHLILFFRLIGRAEKEDIGDAVIQAYVKGIVNCAKTVLNLTSDTNIIRNIKSRHLRWAGHVACMGEPTNAYSVLVGRPEGKRPLRRTRRRWKDNIKMDMRLVDYDGDWINLAENRDRWQSYGNEPLGCLKAICKVIRRFSNRSELMQMRDSHLVAHYVAKLPQEDQVLLYAEFLADITESSERELALSAAEEADLDIETITRTVVENISKEIDLEVNPEKTKYMIMSCDENIVRNGNIKFENLSFEEVEKFKYLGATVTNINDTREEIKHRINMGNACYYSVEKLLSSRLLSKNLKVRIYKTVILPVVLYGCETWTLNLREERRLRVFENKVLRKIFGAKRDEVTGDWRKLHNTELYALYSSPDIIRNIKFRRLRWAGHVAHVGESKNAYRVNQETTPEMPDLHAGLTPEDMVKVSALDWVVYYTSQRAEAIWQANALVRHFLAVSKLEAARKAFNKVLEFIPYYRCLAKQSWPVANLNAATDDAQSLMFTSYKSIGVPSF</sequence>
<dbReference type="InterPro" id="IPR007252">
    <property type="entry name" value="Nup84/Nup107"/>
</dbReference>
<dbReference type="InterPro" id="IPR036397">
    <property type="entry name" value="RNaseH_sf"/>
</dbReference>
<dbReference type="EMBL" id="JAJSOF020000031">
    <property type="protein sequence ID" value="KAJ4431491.1"/>
    <property type="molecule type" value="Genomic_DNA"/>
</dbReference>
<dbReference type="Pfam" id="PF04121">
    <property type="entry name" value="Nup84_Nup100"/>
    <property type="match status" value="2"/>
</dbReference>
<dbReference type="Proteomes" id="UP001148838">
    <property type="component" value="Unassembled WGS sequence"/>
</dbReference>
<protein>
    <recommendedName>
        <fullName evidence="8">Nuclear pore complex protein</fullName>
    </recommendedName>
</protein>
<keyword evidence="6 8" id="KW-0906">Nuclear pore complex</keyword>